<comment type="caution">
    <text evidence="1">The sequence shown here is derived from an EMBL/GenBank/DDBJ whole genome shotgun (WGS) entry which is preliminary data.</text>
</comment>
<reference evidence="1" key="1">
    <citation type="journal article" date="2019" name="Sci. Rep.">
        <title>Draft genome of Tanacetum cinerariifolium, the natural source of mosquito coil.</title>
        <authorList>
            <person name="Yamashiro T."/>
            <person name="Shiraishi A."/>
            <person name="Satake H."/>
            <person name="Nakayama K."/>
        </authorList>
    </citation>
    <scope>NUCLEOTIDE SEQUENCE</scope>
</reference>
<name>A0A699QB03_TANCI</name>
<gene>
    <name evidence="1" type="ORF">Tci_831624</name>
</gene>
<protein>
    <submittedName>
        <fullName evidence="1">Gag polyprotein</fullName>
    </submittedName>
</protein>
<evidence type="ECO:0000313" key="1">
    <source>
        <dbReference type="EMBL" id="GFC59654.1"/>
    </source>
</evidence>
<organism evidence="1">
    <name type="scientific">Tanacetum cinerariifolium</name>
    <name type="common">Dalmatian daisy</name>
    <name type="synonym">Chrysanthemum cinerariifolium</name>
    <dbReference type="NCBI Taxonomy" id="118510"/>
    <lineage>
        <taxon>Eukaryota</taxon>
        <taxon>Viridiplantae</taxon>
        <taxon>Streptophyta</taxon>
        <taxon>Embryophyta</taxon>
        <taxon>Tracheophyta</taxon>
        <taxon>Spermatophyta</taxon>
        <taxon>Magnoliopsida</taxon>
        <taxon>eudicotyledons</taxon>
        <taxon>Gunneridae</taxon>
        <taxon>Pentapetalae</taxon>
        <taxon>asterids</taxon>
        <taxon>campanulids</taxon>
        <taxon>Asterales</taxon>
        <taxon>Asteraceae</taxon>
        <taxon>Asteroideae</taxon>
        <taxon>Anthemideae</taxon>
        <taxon>Anthemidinae</taxon>
        <taxon>Tanacetum</taxon>
    </lineage>
</organism>
<sequence length="132" mass="15257">MKAKTALFLLFQTVDELSFEKIASASTTKEAWDKLEKAYKGDDPVTMCATEKAKDLEELTIEELAGSLEAHEQRNNWKKQESLDEALQTKIKEEKALYAQQNNYSRETILEGVIYMNQVRSRGRDNNHQDRQ</sequence>
<dbReference type="EMBL" id="BKCJ010982444">
    <property type="protein sequence ID" value="GFC59654.1"/>
    <property type="molecule type" value="Genomic_DNA"/>
</dbReference>
<accession>A0A699QB03</accession>
<proteinExistence type="predicted"/>
<dbReference type="AlphaFoldDB" id="A0A699QB03"/>